<sequence length="158" mass="18050">MTADPIDRSGLRPRYWETTPLDRMTPAEWEALCDGCGKCCLNKLEDEDTGEVALTRVACRLLDDATCRCAQYPIRHQFVPECITLDPATIHKHMYWLPLTCAYRLLHEGRPLFDWHPLISGTPETVHRAGVSVRGQTLSEYEVADDDWEDHIIEEPLG</sequence>
<proteinExistence type="inferred from homology"/>
<dbReference type="PANTHER" id="PTHR37421:SF1">
    <property type="entry name" value="UPF0260 PROTEIN YCGN"/>
    <property type="match status" value="1"/>
</dbReference>
<dbReference type="PANTHER" id="PTHR37421">
    <property type="entry name" value="UPF0260 PROTEIN YCGN"/>
    <property type="match status" value="1"/>
</dbReference>
<dbReference type="EMBL" id="BMFJ01000001">
    <property type="protein sequence ID" value="GGE17581.1"/>
    <property type="molecule type" value="Genomic_DNA"/>
</dbReference>
<organism evidence="2 3">
    <name type="scientific">Primorskyibacter flagellatus</name>
    <dbReference type="NCBI Taxonomy" id="1387277"/>
    <lineage>
        <taxon>Bacteria</taxon>
        <taxon>Pseudomonadati</taxon>
        <taxon>Pseudomonadota</taxon>
        <taxon>Alphaproteobacteria</taxon>
        <taxon>Rhodobacterales</taxon>
        <taxon>Roseobacteraceae</taxon>
        <taxon>Primorskyibacter</taxon>
    </lineage>
</organism>
<dbReference type="Proteomes" id="UP000612855">
    <property type="component" value="Unassembled WGS sequence"/>
</dbReference>
<keyword evidence="3" id="KW-1185">Reference proteome</keyword>
<dbReference type="Pfam" id="PF03692">
    <property type="entry name" value="CxxCxxCC"/>
    <property type="match status" value="1"/>
</dbReference>
<evidence type="ECO:0000313" key="3">
    <source>
        <dbReference type="Proteomes" id="UP000612855"/>
    </source>
</evidence>
<accession>A0A917EA19</accession>
<evidence type="ECO:0000313" key="2">
    <source>
        <dbReference type="EMBL" id="GGE17581.1"/>
    </source>
</evidence>
<comment type="caution">
    <text evidence="2">The sequence shown here is derived from an EMBL/GenBank/DDBJ whole genome shotgun (WGS) entry which is preliminary data.</text>
</comment>
<dbReference type="InterPro" id="IPR005358">
    <property type="entry name" value="Puta_zinc/iron-chelating_dom"/>
</dbReference>
<dbReference type="PIRSF" id="PIRSF006173">
    <property type="entry name" value="UCP006173"/>
    <property type="match status" value="1"/>
</dbReference>
<evidence type="ECO:0000256" key="1">
    <source>
        <dbReference type="HAMAP-Rule" id="MF_00676"/>
    </source>
</evidence>
<dbReference type="HAMAP" id="MF_00676">
    <property type="entry name" value="UPF0260"/>
    <property type="match status" value="1"/>
</dbReference>
<comment type="similarity">
    <text evidence="1">Belongs to the UPF0260 family.</text>
</comment>
<dbReference type="AlphaFoldDB" id="A0A917EA19"/>
<gene>
    <name evidence="2" type="ORF">GCM10011360_03010</name>
</gene>
<dbReference type="NCBIfam" id="NF003501">
    <property type="entry name" value="PRK05170.1-5"/>
    <property type="match status" value="1"/>
</dbReference>
<dbReference type="NCBIfam" id="NF003507">
    <property type="entry name" value="PRK05170.2-5"/>
    <property type="match status" value="1"/>
</dbReference>
<name>A0A917EA19_9RHOB</name>
<dbReference type="InterPro" id="IPR008228">
    <property type="entry name" value="UCP006173"/>
</dbReference>
<dbReference type="RefSeq" id="WP_188475867.1">
    <property type="nucleotide sequence ID" value="NZ_BMFJ01000001.1"/>
</dbReference>
<protein>
    <recommendedName>
        <fullName evidence="1">UPF0260 protein GCM10011360_03010</fullName>
    </recommendedName>
</protein>
<reference evidence="3" key="1">
    <citation type="journal article" date="2019" name="Int. J. Syst. Evol. Microbiol.">
        <title>The Global Catalogue of Microorganisms (GCM) 10K type strain sequencing project: providing services to taxonomists for standard genome sequencing and annotation.</title>
        <authorList>
            <consortium name="The Broad Institute Genomics Platform"/>
            <consortium name="The Broad Institute Genome Sequencing Center for Infectious Disease"/>
            <person name="Wu L."/>
            <person name="Ma J."/>
        </authorList>
    </citation>
    <scope>NUCLEOTIDE SEQUENCE [LARGE SCALE GENOMIC DNA]</scope>
    <source>
        <strain evidence="3">CGMCC 1.12664</strain>
    </source>
</reference>